<accession>A0A1X7IHK9</accession>
<keyword evidence="2" id="KW-1185">Reference proteome</keyword>
<reference evidence="2" key="1">
    <citation type="submission" date="2017-04" db="EMBL/GenBank/DDBJ databases">
        <authorList>
            <person name="Varghese N."/>
            <person name="Submissions S."/>
        </authorList>
    </citation>
    <scope>NUCLEOTIDE SEQUENCE [LARGE SCALE GENOMIC DNA]</scope>
    <source>
        <strain evidence="2">DSM 4125</strain>
    </source>
</reference>
<dbReference type="OrthoDB" id="9811959at2"/>
<proteinExistence type="predicted"/>
<organism evidence="1 2">
    <name type="scientific">Marivirga sericea</name>
    <dbReference type="NCBI Taxonomy" id="1028"/>
    <lineage>
        <taxon>Bacteria</taxon>
        <taxon>Pseudomonadati</taxon>
        <taxon>Bacteroidota</taxon>
        <taxon>Cytophagia</taxon>
        <taxon>Cytophagales</taxon>
        <taxon>Marivirgaceae</taxon>
        <taxon>Marivirga</taxon>
    </lineage>
</organism>
<name>A0A1X7IHK9_9BACT</name>
<dbReference type="Proteomes" id="UP000193804">
    <property type="component" value="Unassembled WGS sequence"/>
</dbReference>
<protein>
    <submittedName>
        <fullName evidence="1">Uncharacterized protein</fullName>
    </submittedName>
</protein>
<dbReference type="EMBL" id="FXAW01000001">
    <property type="protein sequence ID" value="SMG14154.1"/>
    <property type="molecule type" value="Genomic_DNA"/>
</dbReference>
<dbReference type="STRING" id="1028.SAMN05661096_00649"/>
<dbReference type="RefSeq" id="WP_085515638.1">
    <property type="nucleotide sequence ID" value="NZ_FXAW01000001.1"/>
</dbReference>
<sequence length="75" mass="8704">MIQIPDFTFACHFILEGKQNKLVDKSEEVGRMLNHMIENLENINQEINDGTFCKLPTAFANYFWPTKLTGKQNNI</sequence>
<evidence type="ECO:0000313" key="2">
    <source>
        <dbReference type="Proteomes" id="UP000193804"/>
    </source>
</evidence>
<gene>
    <name evidence="1" type="ORF">SAMN05661096_00649</name>
</gene>
<dbReference type="AlphaFoldDB" id="A0A1X7IHK9"/>
<evidence type="ECO:0000313" key="1">
    <source>
        <dbReference type="EMBL" id="SMG14154.1"/>
    </source>
</evidence>